<feature type="domain" description="RCC1-like" evidence="6">
    <location>
        <begin position="138"/>
        <end position="419"/>
    </location>
</feature>
<dbReference type="Gene3D" id="2.130.10.30">
    <property type="entry name" value="Regulator of chromosome condensation 1/beta-lactamase-inhibitor protein II"/>
    <property type="match status" value="2"/>
</dbReference>
<evidence type="ECO:0000256" key="4">
    <source>
        <dbReference type="SAM" id="MobiDB-lite"/>
    </source>
</evidence>
<keyword evidence="8" id="KW-1185">Reference proteome</keyword>
<reference evidence="7 8" key="1">
    <citation type="submission" date="2017-10" db="EMBL/GenBank/DDBJ databases">
        <title>Bifidobacterium xylocopum sp. nov. and Bifidobacterium aemilianum sp. nov., from the carpenter bee (Xylocopa violacea) digestive tract.</title>
        <authorList>
            <person name="Alberoni D."/>
            <person name="Baffoni L."/>
            <person name="Di Gioia D."/>
            <person name="Gaggia F."/>
            <person name="Biavati B."/>
        </authorList>
    </citation>
    <scope>NUCLEOTIDE SEQUENCE [LARGE SCALE GENOMIC DNA]</scope>
    <source>
        <strain evidence="7 8">XV2</strain>
    </source>
</reference>
<evidence type="ECO:0000256" key="3">
    <source>
        <dbReference type="ARBA" id="ARBA00022737"/>
    </source>
</evidence>
<keyword evidence="5" id="KW-1133">Transmembrane helix</keyword>
<feature type="transmembrane region" description="Helical" evidence="5">
    <location>
        <begin position="610"/>
        <end position="629"/>
    </location>
</feature>
<dbReference type="PANTHER" id="PTHR45982">
    <property type="entry name" value="REGULATOR OF CHROMOSOME CONDENSATION"/>
    <property type="match status" value="1"/>
</dbReference>
<dbReference type="InterPro" id="IPR051553">
    <property type="entry name" value="Ran_GTPase-activating"/>
</dbReference>
<keyword evidence="5" id="KW-0472">Membrane</keyword>
<comment type="subcellular location">
    <subcellularLocation>
        <location evidence="1">Cell envelope</location>
    </subcellularLocation>
</comment>
<dbReference type="RefSeq" id="WP_113853436.1">
    <property type="nucleotide sequence ID" value="NZ_PDCH01000006.1"/>
</dbReference>
<dbReference type="SUPFAM" id="SSF50985">
    <property type="entry name" value="RCC1/BLIP-II"/>
    <property type="match status" value="1"/>
</dbReference>
<organism evidence="7 8">
    <name type="scientific">Bifidobacterium xylocopae</name>
    <dbReference type="NCBI Taxonomy" id="2493119"/>
    <lineage>
        <taxon>Bacteria</taxon>
        <taxon>Bacillati</taxon>
        <taxon>Actinomycetota</taxon>
        <taxon>Actinomycetes</taxon>
        <taxon>Bifidobacteriales</taxon>
        <taxon>Bifidobacteriaceae</taxon>
        <taxon>Bifidobacterium</taxon>
    </lineage>
</organism>
<protein>
    <recommendedName>
        <fullName evidence="6">RCC1-like domain-containing protein</fullName>
    </recommendedName>
</protein>
<evidence type="ECO:0000256" key="1">
    <source>
        <dbReference type="ARBA" id="ARBA00004196"/>
    </source>
</evidence>
<dbReference type="Pfam" id="PF25390">
    <property type="entry name" value="WD40_RLD"/>
    <property type="match status" value="1"/>
</dbReference>
<dbReference type="PANTHER" id="PTHR45982:SF1">
    <property type="entry name" value="REGULATOR OF CHROMOSOME CONDENSATION"/>
    <property type="match status" value="1"/>
</dbReference>
<accession>A0A366KCJ7</accession>
<dbReference type="EMBL" id="PDCH01000006">
    <property type="protein sequence ID" value="RBP99424.1"/>
    <property type="molecule type" value="Genomic_DNA"/>
</dbReference>
<gene>
    <name evidence="7" type="ORF">CRD59_04305</name>
</gene>
<comment type="caution">
    <text evidence="7">The sequence shown here is derived from an EMBL/GenBank/DDBJ whole genome shotgun (WGS) entry which is preliminary data.</text>
</comment>
<dbReference type="OrthoDB" id="904022at2"/>
<name>A0A366KCJ7_9BIFI</name>
<dbReference type="Pfam" id="PF13540">
    <property type="entry name" value="RCC1_2"/>
    <property type="match status" value="1"/>
</dbReference>
<dbReference type="Proteomes" id="UP000252345">
    <property type="component" value="Unassembled WGS sequence"/>
</dbReference>
<keyword evidence="2" id="KW-0344">Guanine-nucleotide releasing factor</keyword>
<dbReference type="Gene3D" id="2.60.40.4270">
    <property type="entry name" value="Listeria-Bacteroides repeat domain"/>
    <property type="match status" value="1"/>
</dbReference>
<dbReference type="PROSITE" id="PS50012">
    <property type="entry name" value="RCC1_3"/>
    <property type="match status" value="6"/>
</dbReference>
<evidence type="ECO:0000313" key="8">
    <source>
        <dbReference type="Proteomes" id="UP000252345"/>
    </source>
</evidence>
<evidence type="ECO:0000313" key="7">
    <source>
        <dbReference type="EMBL" id="RBP99424.1"/>
    </source>
</evidence>
<dbReference type="Pfam" id="PF09479">
    <property type="entry name" value="Flg_new"/>
    <property type="match status" value="1"/>
</dbReference>
<keyword evidence="5" id="KW-0812">Transmembrane</keyword>
<dbReference type="InterPro" id="IPR000408">
    <property type="entry name" value="Reg_chr_condens"/>
</dbReference>
<dbReference type="InterPro" id="IPR009091">
    <property type="entry name" value="RCC1/BLIP-II"/>
</dbReference>
<dbReference type="AlphaFoldDB" id="A0A366KCJ7"/>
<sequence length="634" mass="67590">MRRRHRWSVWYGAVLMLMLLPISLVAALLARNFQPASADQNAPIVFSNYTVKFDPDNGSPPRLQTVTAGKPVPMPTNVPTKPQAVFVGWYAGSAPYDFSRQVNSNVTLTARWAPADFTLSPESGPTAGGNQVSVQAPAMPGKHFQQLSAGRFHALALDTDGRVYSWGRNDGSQIGNSSVPAGFDAAHTSKPVEVELPTGMRFTKIVAGPNDSFAFAEDGSLYGWGADGKGQLGDGMTTDRTTPVRIQPTDPASGRPIHITQIFPGPKFTLALDDSQVAWAWGQNPEGQLGDGTRTDRLTPVRVILPAGVRHFTTMAAGSSHSLGIADNGKTYSWGWNAYGQLGATAIPTGIYNPAAIALRPVQVRLPAGVELRQVAAPEDWSIAVGGNGRVYTWGYNGDNELGDGTMNPRSSPYEVGLPPNERVETFMINADDTVVLTTGGTLYGWGFNACNQIAADSQQNVTRPVPIARPPLNRDIVPKLVAASWKHTTLLDESGALWGWGSNQYGQLGTTANVGSGDISKQAIGIDMPRKVAVTGVRFDGLPATGLAVSGSDPRTWTATVPAHTDGPVTVSIEWTLNGVGQTNFTITPYRYFDPLPLPPTGGLPARRMAGLALLLTASAMGAAWLLLRSRRT</sequence>
<dbReference type="InterPro" id="IPR013378">
    <property type="entry name" value="InlB-like_B-rpt"/>
</dbReference>
<dbReference type="GO" id="GO:0030313">
    <property type="term" value="C:cell envelope"/>
    <property type="evidence" value="ECO:0007669"/>
    <property type="project" value="UniProtKB-SubCell"/>
</dbReference>
<keyword evidence="3" id="KW-0677">Repeat</keyword>
<proteinExistence type="predicted"/>
<feature type="region of interest" description="Disordered" evidence="4">
    <location>
        <begin position="237"/>
        <end position="256"/>
    </location>
</feature>
<dbReference type="PRINTS" id="PR00633">
    <property type="entry name" value="RCCNDNSATION"/>
</dbReference>
<evidence type="ECO:0000256" key="5">
    <source>
        <dbReference type="SAM" id="Phobius"/>
    </source>
</evidence>
<dbReference type="InterPro" id="IPR058923">
    <property type="entry name" value="RCC1-like_dom"/>
</dbReference>
<evidence type="ECO:0000256" key="2">
    <source>
        <dbReference type="ARBA" id="ARBA00022658"/>
    </source>
</evidence>
<dbReference type="PROSITE" id="PS00626">
    <property type="entry name" value="RCC1_2"/>
    <property type="match status" value="2"/>
</dbReference>
<evidence type="ECO:0000259" key="6">
    <source>
        <dbReference type="Pfam" id="PF25390"/>
    </source>
</evidence>
<dbReference type="InterPro" id="IPR042229">
    <property type="entry name" value="Listeria/Bacterioides_rpt_sf"/>
</dbReference>